<dbReference type="RefSeq" id="WP_003103974.1">
    <property type="nucleotide sequence ID" value="NZ_AEUT02000001.1"/>
</dbReference>
<keyword evidence="6 8" id="KW-0067">ATP-binding</keyword>
<evidence type="ECO:0000256" key="4">
    <source>
        <dbReference type="ARBA" id="ARBA00022741"/>
    </source>
</evidence>
<dbReference type="GO" id="GO:0016052">
    <property type="term" value="P:carbohydrate catabolic process"/>
    <property type="evidence" value="ECO:0007669"/>
    <property type="project" value="UniProtKB-ARBA"/>
</dbReference>
<dbReference type="PROSITE" id="PS00583">
    <property type="entry name" value="PFKB_KINASES_1"/>
    <property type="match status" value="1"/>
</dbReference>
<dbReference type="GO" id="GO:0005829">
    <property type="term" value="C:cytosol"/>
    <property type="evidence" value="ECO:0007669"/>
    <property type="project" value="TreeGrafter"/>
</dbReference>
<proteinExistence type="inferred from homology"/>
<dbReference type="CDD" id="cd01164">
    <property type="entry name" value="FruK_PfkB_like"/>
    <property type="match status" value="1"/>
</dbReference>
<keyword evidence="4 8" id="KW-0547">Nucleotide-binding</keyword>
<gene>
    <name evidence="11" type="primary">pfkB_1</name>
    <name evidence="11" type="ORF">SPB_0330</name>
</gene>
<comment type="catalytic activity">
    <reaction evidence="8">
        <text>D-tagatofuranose 6-phosphate + ATP = D-tagatofuranose 1,6-bisphosphate + ADP + H(+)</text>
        <dbReference type="Rhea" id="RHEA:12420"/>
        <dbReference type="ChEBI" id="CHEBI:15378"/>
        <dbReference type="ChEBI" id="CHEBI:30616"/>
        <dbReference type="ChEBI" id="CHEBI:58694"/>
        <dbReference type="ChEBI" id="CHEBI:58695"/>
        <dbReference type="ChEBI" id="CHEBI:456216"/>
        <dbReference type="EC" id="2.7.1.144"/>
    </reaction>
</comment>
<dbReference type="InterPro" id="IPR017583">
    <property type="entry name" value="Tagatose/fructose_Pkinase"/>
</dbReference>
<evidence type="ECO:0000256" key="7">
    <source>
        <dbReference type="ARBA" id="ARBA00047745"/>
    </source>
</evidence>
<organism evidence="11 12">
    <name type="scientific">Streptococcus parauberis NCFD 2020</name>
    <dbReference type="NCBI Taxonomy" id="873447"/>
    <lineage>
        <taxon>Bacteria</taxon>
        <taxon>Bacillati</taxon>
        <taxon>Bacillota</taxon>
        <taxon>Bacilli</taxon>
        <taxon>Lactobacillales</taxon>
        <taxon>Streptococcaceae</taxon>
        <taxon>Streptococcus</taxon>
    </lineage>
</organism>
<protein>
    <recommendedName>
        <fullName evidence="8">Tagatose-6-phosphate kinase</fullName>
        <ecNumber evidence="8">2.7.1.144</ecNumber>
    </recommendedName>
</protein>
<dbReference type="PANTHER" id="PTHR46566">
    <property type="entry name" value="1-PHOSPHOFRUCTOKINASE-RELATED"/>
    <property type="match status" value="1"/>
</dbReference>
<evidence type="ECO:0000256" key="6">
    <source>
        <dbReference type="ARBA" id="ARBA00022840"/>
    </source>
</evidence>
<accession>F1YYT1</accession>
<dbReference type="InterPro" id="IPR022463">
    <property type="entry name" value="1-PFruKinase"/>
</dbReference>
<dbReference type="GO" id="GO:0044281">
    <property type="term" value="P:small molecule metabolic process"/>
    <property type="evidence" value="ECO:0007669"/>
    <property type="project" value="UniProtKB-ARBA"/>
</dbReference>
<evidence type="ECO:0000256" key="2">
    <source>
        <dbReference type="ARBA" id="ARBA00022679"/>
    </source>
</evidence>
<dbReference type="PANTHER" id="PTHR46566:SF1">
    <property type="entry name" value="1-PHOSPHOFRUCTOKINASE"/>
    <property type="match status" value="1"/>
</dbReference>
<evidence type="ECO:0000256" key="3">
    <source>
        <dbReference type="ARBA" id="ARBA00022736"/>
    </source>
</evidence>
<dbReference type="FunFam" id="3.40.1190.20:FF:000001">
    <property type="entry name" value="Phosphofructokinase"/>
    <property type="match status" value="1"/>
</dbReference>
<dbReference type="PIRSF" id="PIRSF000535">
    <property type="entry name" value="1PFK/6PFK/LacC"/>
    <property type="match status" value="1"/>
</dbReference>
<dbReference type="NCBIfam" id="TIGR03828">
    <property type="entry name" value="pfkB"/>
    <property type="match status" value="1"/>
</dbReference>
<reference evidence="11 12" key="1">
    <citation type="submission" date="2011-02" db="EMBL/GenBank/DDBJ databases">
        <authorList>
            <person name="Stanhope M.J."/>
            <person name="Durkin A.S."/>
            <person name="Hostetler J."/>
            <person name="Kim M."/>
            <person name="Radune D."/>
            <person name="Singh I."/>
            <person name="Town C.D."/>
        </authorList>
    </citation>
    <scope>NUCLEOTIDE SEQUENCE [LARGE SCALE GENOMIC DNA]</scope>
    <source>
        <strain evidence="11 12">NCFD 2020</strain>
    </source>
</reference>
<dbReference type="AlphaFoldDB" id="F1YYT1"/>
<evidence type="ECO:0000256" key="1">
    <source>
        <dbReference type="ARBA" id="ARBA00005380"/>
    </source>
</evidence>
<evidence type="ECO:0000259" key="10">
    <source>
        <dbReference type="Pfam" id="PF00294"/>
    </source>
</evidence>
<evidence type="ECO:0000313" key="11">
    <source>
        <dbReference type="EMBL" id="EGE53885.1"/>
    </source>
</evidence>
<dbReference type="NCBIfam" id="TIGR03168">
    <property type="entry name" value="1-PFK"/>
    <property type="match status" value="1"/>
</dbReference>
<dbReference type="InterPro" id="IPR029056">
    <property type="entry name" value="Ribokinase-like"/>
</dbReference>
<name>F1YYT1_9STRE</name>
<dbReference type="InterPro" id="IPR011611">
    <property type="entry name" value="PfkB_dom"/>
</dbReference>
<comment type="function">
    <text evidence="9">Catalyzes the ATP-dependent phosphorylation of fructose-l-phosphate to fructose-l,6-bisphosphate.</text>
</comment>
<dbReference type="PROSITE" id="PS00584">
    <property type="entry name" value="PFKB_KINASES_2"/>
    <property type="match status" value="1"/>
</dbReference>
<dbReference type="GeneID" id="61420033"/>
<evidence type="ECO:0000313" key="12">
    <source>
        <dbReference type="Proteomes" id="UP000003732"/>
    </source>
</evidence>
<dbReference type="GO" id="GO:0009024">
    <property type="term" value="F:tagatose-6-phosphate kinase activity"/>
    <property type="evidence" value="ECO:0007669"/>
    <property type="project" value="UniProtKB-EC"/>
</dbReference>
<comment type="caution">
    <text evidence="11">The sequence shown here is derived from an EMBL/GenBank/DDBJ whole genome shotgun (WGS) entry which is preliminary data.</text>
</comment>
<dbReference type="EMBL" id="AEUT02000001">
    <property type="protein sequence ID" value="EGE53885.1"/>
    <property type="molecule type" value="Genomic_DNA"/>
</dbReference>
<dbReference type="GO" id="GO:0005524">
    <property type="term" value="F:ATP binding"/>
    <property type="evidence" value="ECO:0007669"/>
    <property type="project" value="UniProtKB-UniRule"/>
</dbReference>
<dbReference type="HOGENOM" id="CLU_050013_1_0_9"/>
<comment type="similarity">
    <text evidence="8">Belongs to the carbohydrate kinase PfkB family. LacC subfamily.</text>
</comment>
<evidence type="ECO:0000256" key="5">
    <source>
        <dbReference type="ARBA" id="ARBA00022777"/>
    </source>
</evidence>
<keyword evidence="5 9" id="KW-0418">Kinase</keyword>
<dbReference type="EC" id="2.7.1.144" evidence="8"/>
<dbReference type="UniPathway" id="UPA00704">
    <property type="reaction ID" value="UER00715"/>
</dbReference>
<dbReference type="GO" id="GO:2001059">
    <property type="term" value="P:D-tagatose 6-phosphate catabolic process"/>
    <property type="evidence" value="ECO:0007669"/>
    <property type="project" value="UniProtKB-UniPathway"/>
</dbReference>
<dbReference type="Gene3D" id="3.40.1190.20">
    <property type="match status" value="1"/>
</dbReference>
<keyword evidence="3 8" id="KW-0423">Lactose metabolism</keyword>
<dbReference type="GO" id="GO:0005988">
    <property type="term" value="P:lactose metabolic process"/>
    <property type="evidence" value="ECO:0007669"/>
    <property type="project" value="UniProtKB-KW"/>
</dbReference>
<comment type="catalytic activity">
    <reaction evidence="7 9">
        <text>beta-D-fructose 1-phosphate + ATP = beta-D-fructose 1,6-bisphosphate + ADP + H(+)</text>
        <dbReference type="Rhea" id="RHEA:14213"/>
        <dbReference type="ChEBI" id="CHEBI:15378"/>
        <dbReference type="ChEBI" id="CHEBI:30616"/>
        <dbReference type="ChEBI" id="CHEBI:32966"/>
        <dbReference type="ChEBI" id="CHEBI:138881"/>
        <dbReference type="ChEBI" id="CHEBI:456216"/>
        <dbReference type="EC" id="2.7.1.56"/>
    </reaction>
</comment>
<keyword evidence="2 8" id="KW-0808">Transferase</keyword>
<dbReference type="Proteomes" id="UP000003732">
    <property type="component" value="Unassembled WGS sequence"/>
</dbReference>
<feature type="domain" description="Carbohydrate kinase PfkB" evidence="10">
    <location>
        <begin position="11"/>
        <end position="278"/>
    </location>
</feature>
<evidence type="ECO:0000256" key="9">
    <source>
        <dbReference type="RuleBase" id="RU369061"/>
    </source>
</evidence>
<dbReference type="eggNOG" id="COG1105">
    <property type="taxonomic scope" value="Bacteria"/>
</dbReference>
<sequence>MIYTVTLNPSIDFIVRIDHLETGSVNRMDSDDKFAGGKGINVSRVLKRLGTENTATGFLGGFTGRFIQESLVNEGIISNFVNVAEDTRINVKIKSEKETEINGQGPKITEENLIALEVILSKLSDEDTVVFAGSAPSSLGNEIYKKLIPLVRNTGAQVVCDFEGQTLLDSLAYNPLLVKPNNHELEEIFKVTLSGLDDVEHYARKILDMGAQNVIISMAGDGALLVTKEAAYFAKPIKGQVKNSVGAGDSMVAGFTGEFVKSKNPIEALKWGVACGTSTAFSDDLATIEFIQETYKKVEVEIR</sequence>
<comment type="pathway">
    <text evidence="8">Carbohydrate metabolism; D-tagatose 6-phosphate degradation; D-glyceraldehyde 3-phosphate and glycerone phosphate from D-tagatose 6-phosphate: step 1/2.</text>
</comment>
<comment type="similarity">
    <text evidence="1">Belongs to the carbohydrate kinase pfkB family.</text>
</comment>
<evidence type="ECO:0000256" key="8">
    <source>
        <dbReference type="PIRNR" id="PIRNR000535"/>
    </source>
</evidence>
<dbReference type="Pfam" id="PF00294">
    <property type="entry name" value="PfkB"/>
    <property type="match status" value="1"/>
</dbReference>
<dbReference type="GO" id="GO:0008662">
    <property type="term" value="F:1-phosphofructokinase activity"/>
    <property type="evidence" value="ECO:0007669"/>
    <property type="project" value="UniProtKB-UniRule"/>
</dbReference>
<dbReference type="InterPro" id="IPR002173">
    <property type="entry name" value="Carboh/pur_kinase_PfkB_CS"/>
</dbReference>
<dbReference type="SUPFAM" id="SSF53613">
    <property type="entry name" value="Ribokinase-like"/>
    <property type="match status" value="1"/>
</dbReference>